<dbReference type="EMBL" id="OA882687">
    <property type="protein sequence ID" value="CAD7276554.1"/>
    <property type="molecule type" value="Genomic_DNA"/>
</dbReference>
<organism evidence="2">
    <name type="scientific">Notodromas monacha</name>
    <dbReference type="NCBI Taxonomy" id="399045"/>
    <lineage>
        <taxon>Eukaryota</taxon>
        <taxon>Metazoa</taxon>
        <taxon>Ecdysozoa</taxon>
        <taxon>Arthropoda</taxon>
        <taxon>Crustacea</taxon>
        <taxon>Oligostraca</taxon>
        <taxon>Ostracoda</taxon>
        <taxon>Podocopa</taxon>
        <taxon>Podocopida</taxon>
        <taxon>Cypridocopina</taxon>
        <taxon>Cypridoidea</taxon>
        <taxon>Cyprididae</taxon>
        <taxon>Notodromas</taxon>
    </lineage>
</organism>
<feature type="region of interest" description="Disordered" evidence="1">
    <location>
        <begin position="1"/>
        <end position="94"/>
    </location>
</feature>
<dbReference type="PANTHER" id="PTHR41142">
    <property type="entry name" value="SI:DKEY-16J16.4"/>
    <property type="match status" value="1"/>
</dbReference>
<feature type="compositionally biased region" description="Low complexity" evidence="1">
    <location>
        <begin position="48"/>
        <end position="58"/>
    </location>
</feature>
<proteinExistence type="predicted"/>
<keyword evidence="3" id="KW-1185">Reference proteome</keyword>
<accession>A0A7R9BLN8</accession>
<reference evidence="2" key="1">
    <citation type="submission" date="2020-11" db="EMBL/GenBank/DDBJ databases">
        <authorList>
            <person name="Tran Van P."/>
        </authorList>
    </citation>
    <scope>NUCLEOTIDE SEQUENCE</scope>
</reference>
<dbReference type="Proteomes" id="UP000678499">
    <property type="component" value="Unassembled WGS sequence"/>
</dbReference>
<evidence type="ECO:0000256" key="1">
    <source>
        <dbReference type="SAM" id="MobiDB-lite"/>
    </source>
</evidence>
<sequence length="167" mass="18840">MESKQAKSLTSAQKSVPEVRATGQKEFPGFDFVDQHSSEEELECINGSVSQPTSRSSSVCGEKRKFSRASSASSEDEEVKSDARRVPLEFHSKPPANVYRPQSFTFVTDDSDNAELISANESASPRKRHRHLHRIPRPCLDFEKMQQKKARNVTTWRHGGELTLPCY</sequence>
<evidence type="ECO:0000313" key="2">
    <source>
        <dbReference type="EMBL" id="CAD7276554.1"/>
    </source>
</evidence>
<dbReference type="AlphaFoldDB" id="A0A7R9BLN8"/>
<name>A0A7R9BLN8_9CRUS</name>
<dbReference type="OrthoDB" id="6435011at2759"/>
<protein>
    <submittedName>
        <fullName evidence="2">Uncharacterized protein</fullName>
    </submittedName>
</protein>
<feature type="compositionally biased region" description="Polar residues" evidence="1">
    <location>
        <begin position="1"/>
        <end position="14"/>
    </location>
</feature>
<feature type="compositionally biased region" description="Basic and acidic residues" evidence="1">
    <location>
        <begin position="80"/>
        <end position="92"/>
    </location>
</feature>
<evidence type="ECO:0000313" key="3">
    <source>
        <dbReference type="Proteomes" id="UP000678499"/>
    </source>
</evidence>
<gene>
    <name evidence="2" type="ORF">NMOB1V02_LOCUS4310</name>
</gene>
<dbReference type="PANTHER" id="PTHR41142:SF1">
    <property type="entry name" value="SI:DKEY-16J16.4"/>
    <property type="match status" value="1"/>
</dbReference>
<dbReference type="EMBL" id="CAJPEX010000650">
    <property type="protein sequence ID" value="CAG0916706.1"/>
    <property type="molecule type" value="Genomic_DNA"/>
</dbReference>